<reference evidence="2" key="2">
    <citation type="submission" date="2024-04" db="EMBL/GenBank/DDBJ databases">
        <authorList>
            <person name="Chen Y."/>
            <person name="Shah S."/>
            <person name="Dougan E. K."/>
            <person name="Thang M."/>
            <person name="Chan C."/>
        </authorList>
    </citation>
    <scope>NUCLEOTIDE SEQUENCE [LARGE SCALE GENOMIC DNA]</scope>
</reference>
<evidence type="ECO:0000313" key="2">
    <source>
        <dbReference type="EMBL" id="CAL1156250.1"/>
    </source>
</evidence>
<dbReference type="CDD" id="cd06558">
    <property type="entry name" value="crotonase-like"/>
    <property type="match status" value="1"/>
</dbReference>
<dbReference type="Pfam" id="PF00378">
    <property type="entry name" value="ECH_1"/>
    <property type="match status" value="1"/>
</dbReference>
<keyword evidence="4" id="KW-1185">Reference proteome</keyword>
<dbReference type="PANTHER" id="PTHR11941:SF75">
    <property type="entry name" value="ENOYL-COA HYDRATASE_ISOMERASE FAMILY PROTEIN"/>
    <property type="match status" value="1"/>
</dbReference>
<proteinExistence type="predicted"/>
<sequence>MSMAKASSRLARAWTRFRLGQGCWRRFSSVRDDMDLITTQIVDDVAVVRFLSPEGQFSWGTRVWEHRINPSLIKQVNKSLDAAEDAGARALLVAGDGKFFCNGMDLQYISANVNQSTQIQTDAEKLMCRILTLGMPTVAALNGHITAAGAMLGLSFDKRLMVGDSKSLFFVPGIDIGLVYSAGMTELMKSKMPLAMWTDVLCMGKRYQSDELRKYGIVEATPPAGELFDAALELAKSLRSKGKDEKTRDTMRGIKNNLYKDAAAALGSEVEDMGFATGTFSATGRPQK</sequence>
<dbReference type="InterPro" id="IPR001753">
    <property type="entry name" value="Enoyl-CoA_hydra/iso"/>
</dbReference>
<dbReference type="EMBL" id="CAMXCT010003178">
    <property type="protein sequence ID" value="CAI4002875.1"/>
    <property type="molecule type" value="Genomic_DNA"/>
</dbReference>
<dbReference type="InterPro" id="IPR029045">
    <property type="entry name" value="ClpP/crotonase-like_dom_sf"/>
</dbReference>
<name>A0A9P1G9S0_9DINO</name>
<dbReference type="GO" id="GO:0006635">
    <property type="term" value="P:fatty acid beta-oxidation"/>
    <property type="evidence" value="ECO:0007669"/>
    <property type="project" value="TreeGrafter"/>
</dbReference>
<dbReference type="Proteomes" id="UP001152797">
    <property type="component" value="Unassembled WGS sequence"/>
</dbReference>
<dbReference type="AlphaFoldDB" id="A0A9P1G9S0"/>
<dbReference type="Gene3D" id="3.90.226.10">
    <property type="entry name" value="2-enoyl-CoA Hydratase, Chain A, domain 1"/>
    <property type="match status" value="1"/>
</dbReference>
<evidence type="ECO:0000313" key="4">
    <source>
        <dbReference type="Proteomes" id="UP001152797"/>
    </source>
</evidence>
<dbReference type="SUPFAM" id="SSF52096">
    <property type="entry name" value="ClpP/crotonase"/>
    <property type="match status" value="1"/>
</dbReference>
<protein>
    <submittedName>
        <fullName evidence="3">Enoyl-CoA delta isomerase 1, peroxisomal (Delta(3),Delta(2)-enoyl CoA isomerase 1) (AtECI1)</fullName>
    </submittedName>
</protein>
<dbReference type="EMBL" id="CAMXCT020003178">
    <property type="protein sequence ID" value="CAL1156250.1"/>
    <property type="molecule type" value="Genomic_DNA"/>
</dbReference>
<dbReference type="PANTHER" id="PTHR11941">
    <property type="entry name" value="ENOYL-COA HYDRATASE-RELATED"/>
    <property type="match status" value="1"/>
</dbReference>
<dbReference type="GO" id="GO:0005777">
    <property type="term" value="C:peroxisome"/>
    <property type="evidence" value="ECO:0007669"/>
    <property type="project" value="TreeGrafter"/>
</dbReference>
<organism evidence="1">
    <name type="scientific">Cladocopium goreaui</name>
    <dbReference type="NCBI Taxonomy" id="2562237"/>
    <lineage>
        <taxon>Eukaryota</taxon>
        <taxon>Sar</taxon>
        <taxon>Alveolata</taxon>
        <taxon>Dinophyceae</taxon>
        <taxon>Suessiales</taxon>
        <taxon>Symbiodiniaceae</taxon>
        <taxon>Cladocopium</taxon>
    </lineage>
</organism>
<comment type="caution">
    <text evidence="1">The sequence shown here is derived from an EMBL/GenBank/DDBJ whole genome shotgun (WGS) entry which is preliminary data.</text>
</comment>
<dbReference type="EMBL" id="CAMXCT030003178">
    <property type="protein sequence ID" value="CAL4790187.1"/>
    <property type="molecule type" value="Genomic_DNA"/>
</dbReference>
<keyword evidence="3" id="KW-0413">Isomerase</keyword>
<gene>
    <name evidence="1" type="ORF">C1SCF055_LOCUS28790</name>
</gene>
<evidence type="ECO:0000313" key="1">
    <source>
        <dbReference type="EMBL" id="CAI4002875.1"/>
    </source>
</evidence>
<reference evidence="1" key="1">
    <citation type="submission" date="2022-10" db="EMBL/GenBank/DDBJ databases">
        <authorList>
            <person name="Chen Y."/>
            <person name="Dougan E. K."/>
            <person name="Chan C."/>
            <person name="Rhodes N."/>
            <person name="Thang M."/>
        </authorList>
    </citation>
    <scope>NUCLEOTIDE SEQUENCE</scope>
</reference>
<dbReference type="OrthoDB" id="410701at2759"/>
<accession>A0A9P1G9S0</accession>
<evidence type="ECO:0000313" key="3">
    <source>
        <dbReference type="EMBL" id="CAL4790187.1"/>
    </source>
</evidence>
<dbReference type="GO" id="GO:0004165">
    <property type="term" value="F:delta(3)-delta(2)-enoyl-CoA isomerase activity"/>
    <property type="evidence" value="ECO:0007669"/>
    <property type="project" value="TreeGrafter"/>
</dbReference>